<feature type="signal peptide" evidence="1">
    <location>
        <begin position="1"/>
        <end position="39"/>
    </location>
</feature>
<proteinExistence type="predicted"/>
<comment type="caution">
    <text evidence="2">The sequence shown here is derived from an EMBL/GenBank/DDBJ whole genome shotgun (WGS) entry which is preliminary data.</text>
</comment>
<dbReference type="Proteomes" id="UP000825729">
    <property type="component" value="Unassembled WGS sequence"/>
</dbReference>
<organism evidence="2 3">
    <name type="scientific">Aristolochia fimbriata</name>
    <name type="common">White veined hardy Dutchman's pipe vine</name>
    <dbReference type="NCBI Taxonomy" id="158543"/>
    <lineage>
        <taxon>Eukaryota</taxon>
        <taxon>Viridiplantae</taxon>
        <taxon>Streptophyta</taxon>
        <taxon>Embryophyta</taxon>
        <taxon>Tracheophyta</taxon>
        <taxon>Spermatophyta</taxon>
        <taxon>Magnoliopsida</taxon>
        <taxon>Magnoliidae</taxon>
        <taxon>Piperales</taxon>
        <taxon>Aristolochiaceae</taxon>
        <taxon>Aristolochia</taxon>
    </lineage>
</organism>
<evidence type="ECO:0000313" key="3">
    <source>
        <dbReference type="Proteomes" id="UP000825729"/>
    </source>
</evidence>
<gene>
    <name evidence="2" type="ORF">H6P81_004677</name>
</gene>
<evidence type="ECO:0000256" key="1">
    <source>
        <dbReference type="SAM" id="SignalP"/>
    </source>
</evidence>
<feature type="chain" id="PRO_5043462415" evidence="1">
    <location>
        <begin position="40"/>
        <end position="92"/>
    </location>
</feature>
<reference evidence="2 3" key="1">
    <citation type="submission" date="2021-07" db="EMBL/GenBank/DDBJ databases">
        <title>The Aristolochia fimbriata genome: insights into angiosperm evolution, floral development and chemical biosynthesis.</title>
        <authorList>
            <person name="Jiao Y."/>
        </authorList>
    </citation>
    <scope>NUCLEOTIDE SEQUENCE [LARGE SCALE GENOMIC DNA]</scope>
    <source>
        <strain evidence="2">IBCAS-2021</strain>
        <tissue evidence="2">Leaf</tissue>
    </source>
</reference>
<keyword evidence="1" id="KW-0732">Signal</keyword>
<keyword evidence="3" id="KW-1185">Reference proteome</keyword>
<dbReference type="EMBL" id="JAINDJ010000003">
    <property type="protein sequence ID" value="KAG9451773.1"/>
    <property type="molecule type" value="Genomic_DNA"/>
</dbReference>
<accession>A0AAV7EWV1</accession>
<sequence length="92" mass="9682">MTAAMRLISSNHRSSVAALQLAVFIVLIIASFQYEGVKGDVACIADCSDFPACTPAACDGECLKNGFKNGGSWVYYSFNLHCCCNLPAAAAP</sequence>
<name>A0AAV7EWV1_ARIFI</name>
<protein>
    <submittedName>
        <fullName evidence="2">Uncharacterized protein</fullName>
    </submittedName>
</protein>
<dbReference type="AlphaFoldDB" id="A0AAV7EWV1"/>
<evidence type="ECO:0000313" key="2">
    <source>
        <dbReference type="EMBL" id="KAG9451773.1"/>
    </source>
</evidence>